<evidence type="ECO:0000313" key="7">
    <source>
        <dbReference type="EMBL" id="PHO18701.1"/>
    </source>
</evidence>
<keyword evidence="4" id="KW-0804">Transcription</keyword>
<dbReference type="KEGG" id="amol:AMOL_1902"/>
<evidence type="ECO:0000256" key="3">
    <source>
        <dbReference type="ARBA" id="ARBA00023125"/>
    </source>
</evidence>
<dbReference type="InterPro" id="IPR005119">
    <property type="entry name" value="LysR_subst-bd"/>
</dbReference>
<dbReference type="Gene3D" id="3.40.190.290">
    <property type="match status" value="1"/>
</dbReference>
<evidence type="ECO:0000256" key="1">
    <source>
        <dbReference type="ARBA" id="ARBA00009437"/>
    </source>
</evidence>
<gene>
    <name evidence="6" type="ORF">AMOL_1902</name>
    <name evidence="7" type="ORF">CPU12_03815</name>
</gene>
<evidence type="ECO:0000259" key="5">
    <source>
        <dbReference type="PROSITE" id="PS50931"/>
    </source>
</evidence>
<dbReference type="InterPro" id="IPR036390">
    <property type="entry name" value="WH_DNA-bd_sf"/>
</dbReference>
<keyword evidence="2" id="KW-0805">Transcription regulation</keyword>
<dbReference type="InterPro" id="IPR036388">
    <property type="entry name" value="WH-like_DNA-bd_sf"/>
</dbReference>
<keyword evidence="3" id="KW-0238">DNA-binding</keyword>
<name>A0A2G1DJP1_9BACT</name>
<keyword evidence="8" id="KW-1185">Reference proteome</keyword>
<evidence type="ECO:0000313" key="6">
    <source>
        <dbReference type="EMBL" id="AXX92865.1"/>
    </source>
</evidence>
<dbReference type="Pfam" id="PF03466">
    <property type="entry name" value="LysR_substrate"/>
    <property type="match status" value="1"/>
</dbReference>
<dbReference type="InterPro" id="IPR000847">
    <property type="entry name" value="LysR_HTH_N"/>
</dbReference>
<dbReference type="EMBL" id="CP032098">
    <property type="protein sequence ID" value="AXX92865.1"/>
    <property type="molecule type" value="Genomic_DNA"/>
</dbReference>
<organism evidence="7 8">
    <name type="scientific">Malaciobacter molluscorum LMG 25693</name>
    <dbReference type="NCBI Taxonomy" id="870501"/>
    <lineage>
        <taxon>Bacteria</taxon>
        <taxon>Pseudomonadati</taxon>
        <taxon>Campylobacterota</taxon>
        <taxon>Epsilonproteobacteria</taxon>
        <taxon>Campylobacterales</taxon>
        <taxon>Arcobacteraceae</taxon>
        <taxon>Malaciobacter</taxon>
    </lineage>
</organism>
<dbReference type="PROSITE" id="PS50931">
    <property type="entry name" value="HTH_LYSR"/>
    <property type="match status" value="1"/>
</dbReference>
<accession>A0A2G1DJP1</accession>
<dbReference type="PANTHER" id="PTHR30126:SF94">
    <property type="entry name" value="LYSR FAMILY TRANSCRIPTIONAL REGULATOR"/>
    <property type="match status" value="1"/>
</dbReference>
<feature type="domain" description="HTH lysR-type" evidence="5">
    <location>
        <begin position="2"/>
        <end position="59"/>
    </location>
</feature>
<dbReference type="SUPFAM" id="SSF53850">
    <property type="entry name" value="Periplasmic binding protein-like II"/>
    <property type="match status" value="1"/>
</dbReference>
<sequence length="292" mass="34244">MFTLKELEIFFKLSENPHISNLAKQINLTQSAISISLNSLEKKLGEKLFDRIGKKLILNERGRVFKQETFNAYSQLVNIKDTFSSNSLKGQLNIASSKTFNSINLSLYIYDFISKNDVNITKYSQNTKEIINEVLDSLVDVGFVEKEFEDSNIIKEKIANDSLIIVTSDKELAKNSYYIDQLYSKKWILREKGSGTREVFLSKLKYLEDFKITMEISNFEEIKSILLKHKDTLTCISKLAVKKELEDKKLFEIKLKNLEFDRQLYMIYHKDKYKSRLFLEFTSYIKKCFEKI</sequence>
<dbReference type="GO" id="GO:0000976">
    <property type="term" value="F:transcription cis-regulatory region binding"/>
    <property type="evidence" value="ECO:0007669"/>
    <property type="project" value="TreeGrafter"/>
</dbReference>
<dbReference type="SUPFAM" id="SSF46785">
    <property type="entry name" value="Winged helix' DNA-binding domain"/>
    <property type="match status" value="1"/>
</dbReference>
<dbReference type="RefSeq" id="WP_099341759.1">
    <property type="nucleotide sequence ID" value="NZ_CP032098.1"/>
</dbReference>
<dbReference type="PANTHER" id="PTHR30126">
    <property type="entry name" value="HTH-TYPE TRANSCRIPTIONAL REGULATOR"/>
    <property type="match status" value="1"/>
</dbReference>
<protein>
    <submittedName>
        <fullName evidence="7">LysR family transcriptional regulator</fullName>
    </submittedName>
    <submittedName>
        <fullName evidence="6">Transcriptional regulator, LysR family</fullName>
    </submittedName>
</protein>
<comment type="similarity">
    <text evidence="1">Belongs to the LysR transcriptional regulatory family.</text>
</comment>
<evidence type="ECO:0000313" key="9">
    <source>
        <dbReference type="Proteomes" id="UP000262712"/>
    </source>
</evidence>
<dbReference type="Proteomes" id="UP000262712">
    <property type="component" value="Chromosome"/>
</dbReference>
<evidence type="ECO:0000313" key="8">
    <source>
        <dbReference type="Proteomes" id="UP000221222"/>
    </source>
</evidence>
<evidence type="ECO:0000256" key="4">
    <source>
        <dbReference type="ARBA" id="ARBA00023163"/>
    </source>
</evidence>
<dbReference type="AlphaFoldDB" id="A0A2G1DJP1"/>
<reference evidence="6 9" key="2">
    <citation type="submission" date="2018-08" db="EMBL/GenBank/DDBJ databases">
        <title>Complete genome of the Arcobacter molluscorum type strain LMG 25693.</title>
        <authorList>
            <person name="Miller W.G."/>
            <person name="Yee E."/>
            <person name="Bono J.L."/>
        </authorList>
    </citation>
    <scope>NUCLEOTIDE SEQUENCE [LARGE SCALE GENOMIC DNA]</scope>
    <source>
        <strain evidence="6 9">CECT 7696</strain>
    </source>
</reference>
<reference evidence="7 8" key="1">
    <citation type="submission" date="2017-09" db="EMBL/GenBank/DDBJ databases">
        <title>Arcobacter canalis sp. nov., a new species isolated from a water canal contaminated with urban sewage.</title>
        <authorList>
            <person name="Perez-Cataluna A."/>
            <person name="Salas-Masso N."/>
            <person name="Figueras M.J."/>
        </authorList>
    </citation>
    <scope>NUCLEOTIDE SEQUENCE [LARGE SCALE GENOMIC DNA]</scope>
    <source>
        <strain evidence="7 8">F98-3</strain>
    </source>
</reference>
<dbReference type="GO" id="GO:0003700">
    <property type="term" value="F:DNA-binding transcription factor activity"/>
    <property type="evidence" value="ECO:0007669"/>
    <property type="project" value="InterPro"/>
</dbReference>
<dbReference type="Gene3D" id="1.10.10.10">
    <property type="entry name" value="Winged helix-like DNA-binding domain superfamily/Winged helix DNA-binding domain"/>
    <property type="match status" value="1"/>
</dbReference>
<evidence type="ECO:0000256" key="2">
    <source>
        <dbReference type="ARBA" id="ARBA00023015"/>
    </source>
</evidence>
<proteinExistence type="inferred from homology"/>
<dbReference type="PRINTS" id="PR00039">
    <property type="entry name" value="HTHLYSR"/>
</dbReference>
<dbReference type="Proteomes" id="UP000221222">
    <property type="component" value="Unassembled WGS sequence"/>
</dbReference>
<dbReference type="EMBL" id="NXFY01000004">
    <property type="protein sequence ID" value="PHO18701.1"/>
    <property type="molecule type" value="Genomic_DNA"/>
</dbReference>
<dbReference type="Pfam" id="PF00126">
    <property type="entry name" value="HTH_1"/>
    <property type="match status" value="1"/>
</dbReference>